<protein>
    <recommendedName>
        <fullName evidence="2">DUF6533 domain-containing protein</fullName>
    </recommendedName>
</protein>
<feature type="transmembrane region" description="Helical" evidence="1">
    <location>
        <begin position="122"/>
        <end position="143"/>
    </location>
</feature>
<evidence type="ECO:0000256" key="1">
    <source>
        <dbReference type="SAM" id="Phobius"/>
    </source>
</evidence>
<feature type="transmembrane region" description="Helical" evidence="1">
    <location>
        <begin position="178"/>
        <end position="197"/>
    </location>
</feature>
<keyword evidence="1" id="KW-0472">Membrane</keyword>
<organism evidence="3 4">
    <name type="scientific">Suillus placidus</name>
    <dbReference type="NCBI Taxonomy" id="48579"/>
    <lineage>
        <taxon>Eukaryota</taxon>
        <taxon>Fungi</taxon>
        <taxon>Dikarya</taxon>
        <taxon>Basidiomycota</taxon>
        <taxon>Agaricomycotina</taxon>
        <taxon>Agaricomycetes</taxon>
        <taxon>Agaricomycetidae</taxon>
        <taxon>Boletales</taxon>
        <taxon>Suillineae</taxon>
        <taxon>Suillaceae</taxon>
        <taxon>Suillus</taxon>
    </lineage>
</organism>
<feature type="transmembrane region" description="Helical" evidence="1">
    <location>
        <begin position="254"/>
        <end position="277"/>
    </location>
</feature>
<feature type="domain" description="DUF6533" evidence="2">
    <location>
        <begin position="22"/>
        <end position="67"/>
    </location>
</feature>
<accession>A0A9P7CWH6</accession>
<dbReference type="AlphaFoldDB" id="A0A9P7CWH6"/>
<reference evidence="3" key="1">
    <citation type="journal article" date="2020" name="New Phytol.">
        <title>Comparative genomics reveals dynamic genome evolution in host specialist ectomycorrhizal fungi.</title>
        <authorList>
            <person name="Lofgren L.A."/>
            <person name="Nguyen N.H."/>
            <person name="Vilgalys R."/>
            <person name="Ruytinx J."/>
            <person name="Liao H.L."/>
            <person name="Branco S."/>
            <person name="Kuo A."/>
            <person name="LaButti K."/>
            <person name="Lipzen A."/>
            <person name="Andreopoulos W."/>
            <person name="Pangilinan J."/>
            <person name="Riley R."/>
            <person name="Hundley H."/>
            <person name="Na H."/>
            <person name="Barry K."/>
            <person name="Grigoriev I.V."/>
            <person name="Stajich J.E."/>
            <person name="Kennedy P.G."/>
        </authorList>
    </citation>
    <scope>NUCLEOTIDE SEQUENCE</scope>
    <source>
        <strain evidence="3">DOB743</strain>
    </source>
</reference>
<feature type="transmembrane region" description="Helical" evidence="1">
    <location>
        <begin position="51"/>
        <end position="73"/>
    </location>
</feature>
<dbReference type="InterPro" id="IPR045340">
    <property type="entry name" value="DUF6533"/>
</dbReference>
<dbReference type="Proteomes" id="UP000714275">
    <property type="component" value="Unassembled WGS sequence"/>
</dbReference>
<feature type="transmembrane region" description="Helical" evidence="1">
    <location>
        <begin position="20"/>
        <end position="39"/>
    </location>
</feature>
<keyword evidence="1" id="KW-0812">Transmembrane</keyword>
<feature type="transmembrane region" description="Helical" evidence="1">
    <location>
        <begin position="218"/>
        <end position="242"/>
    </location>
</feature>
<dbReference type="EMBL" id="JABBWD010000079">
    <property type="protein sequence ID" value="KAG1768409.1"/>
    <property type="molecule type" value="Genomic_DNA"/>
</dbReference>
<sequence>MTLVSNDPSWWPTISSFSIFSYFVVASSAALVYDWALTFGQEIELIWKRRWSLVTVLYLNLRYIGLINAALILLPNLPSILLTDTVSDAMDALQNWLNFVVNAMLGVIMIHRLHVMYRRSRGILISLAVIILAVTIACGVVTAKANSYITAEALILSGTYQCIYNYGGDAQILISTNWILYTTWEVLALCLAIWIAVKHFRELQQSSRGWTIRDCFTVLMQAHIVYFASFTAVSCFELGYLSPQLSNSSSMGSQIYGGALEIFQLVQMFVLGPRLILSIREYHDKLVADSDAGMSMTTMDFQEHVHISIGSDMSTGTDLSKAGSDV</sequence>
<evidence type="ECO:0000313" key="3">
    <source>
        <dbReference type="EMBL" id="KAG1768409.1"/>
    </source>
</evidence>
<dbReference type="OrthoDB" id="2638860at2759"/>
<dbReference type="Pfam" id="PF20151">
    <property type="entry name" value="DUF6533"/>
    <property type="match status" value="1"/>
</dbReference>
<keyword evidence="1" id="KW-1133">Transmembrane helix</keyword>
<comment type="caution">
    <text evidence="3">The sequence shown here is derived from an EMBL/GenBank/DDBJ whole genome shotgun (WGS) entry which is preliminary data.</text>
</comment>
<proteinExistence type="predicted"/>
<gene>
    <name evidence="3" type="ORF">EV702DRAFT_718756</name>
</gene>
<name>A0A9P7CWH6_9AGAM</name>
<feature type="transmembrane region" description="Helical" evidence="1">
    <location>
        <begin position="93"/>
        <end position="110"/>
    </location>
</feature>
<keyword evidence="4" id="KW-1185">Reference proteome</keyword>
<evidence type="ECO:0000259" key="2">
    <source>
        <dbReference type="Pfam" id="PF20151"/>
    </source>
</evidence>
<evidence type="ECO:0000313" key="4">
    <source>
        <dbReference type="Proteomes" id="UP000714275"/>
    </source>
</evidence>